<accession>A0AB74BWB3</accession>
<evidence type="ECO:0000256" key="1">
    <source>
        <dbReference type="SAM" id="Coils"/>
    </source>
</evidence>
<organism evidence="3 4">
    <name type="scientific">Aspergillus flavus</name>
    <dbReference type="NCBI Taxonomy" id="5059"/>
    <lineage>
        <taxon>Eukaryota</taxon>
        <taxon>Fungi</taxon>
        <taxon>Dikarya</taxon>
        <taxon>Ascomycota</taxon>
        <taxon>Pezizomycotina</taxon>
        <taxon>Eurotiomycetes</taxon>
        <taxon>Eurotiomycetidae</taxon>
        <taxon>Eurotiales</taxon>
        <taxon>Aspergillaceae</taxon>
        <taxon>Aspergillus</taxon>
        <taxon>Aspergillus subgen. Circumdati</taxon>
    </lineage>
</organism>
<proteinExistence type="predicted"/>
<feature type="compositionally biased region" description="Basic and acidic residues" evidence="2">
    <location>
        <begin position="46"/>
        <end position="58"/>
    </location>
</feature>
<sequence>MSGTDPIDPNARREVSKAIASSGSAAVGRMIDAANSSVEKRRRNKEARAKREVEKKAAKEGQPPYLVRLAHLSANSLAFSDVMDTDVLVDLVHEVQGQLWVEKVNETYRMDCICQWVLTFHLDKLPCQFDSTFYHGAFNAASGAMWLYMLLLSGFNDYRSFSFMLLRRHFGAEWAMREKEFDHTEKLEAFAARKVDELDKYDKALEKMEEKKALVDSENITKQEFIANALIEAGSISHFS</sequence>
<reference evidence="3 4" key="1">
    <citation type="submission" date="2018-07" db="EMBL/GenBank/DDBJ databases">
        <title>Identification of spontaneous genetic mutation associated with occurrence of a yellow conidial color mutant of Aspergillus flavus.</title>
        <authorList>
            <person name="Chang P.-K."/>
            <person name="Mack B.M."/>
            <person name="Scharfenstein L."/>
            <person name="Gilbert M.K."/>
        </authorList>
    </citation>
    <scope>NUCLEOTIDE SEQUENCE [LARGE SCALE GENOMIC DNA]</scope>
    <source>
        <strain evidence="3 4">CA14</strain>
    </source>
</reference>
<feature type="region of interest" description="Disordered" evidence="2">
    <location>
        <begin position="1"/>
        <end position="58"/>
    </location>
</feature>
<evidence type="ECO:0000256" key="2">
    <source>
        <dbReference type="SAM" id="MobiDB-lite"/>
    </source>
</evidence>
<evidence type="ECO:0000313" key="4">
    <source>
        <dbReference type="Proteomes" id="UP000275480"/>
    </source>
</evidence>
<gene>
    <name evidence="3" type="ORF">CA14_011923</name>
</gene>
<protein>
    <submittedName>
        <fullName evidence="3">Uncharacterized protein</fullName>
    </submittedName>
</protein>
<dbReference type="AlphaFoldDB" id="A0AB74BWB3"/>
<dbReference type="EMBL" id="QQZZ01000145">
    <property type="protein sequence ID" value="RMZ38593.1"/>
    <property type="molecule type" value="Genomic_DNA"/>
</dbReference>
<dbReference type="Proteomes" id="UP000275480">
    <property type="component" value="Unassembled WGS sequence"/>
</dbReference>
<evidence type="ECO:0000313" key="3">
    <source>
        <dbReference type="EMBL" id="RMZ38593.1"/>
    </source>
</evidence>
<name>A0AB74BWB3_ASPFL</name>
<feature type="coiled-coil region" evidence="1">
    <location>
        <begin position="191"/>
        <end position="218"/>
    </location>
</feature>
<keyword evidence="1" id="KW-0175">Coiled coil</keyword>
<comment type="caution">
    <text evidence="3">The sequence shown here is derived from an EMBL/GenBank/DDBJ whole genome shotgun (WGS) entry which is preliminary data.</text>
</comment>